<keyword evidence="1" id="KW-0812">Transmembrane</keyword>
<evidence type="ECO:0000313" key="2">
    <source>
        <dbReference type="EMBL" id="GAA4794685.1"/>
    </source>
</evidence>
<feature type="transmembrane region" description="Helical" evidence="1">
    <location>
        <begin position="13"/>
        <end position="34"/>
    </location>
</feature>
<gene>
    <name evidence="2" type="ORF">GCM10023231_23870</name>
</gene>
<dbReference type="Proteomes" id="UP001501411">
    <property type="component" value="Unassembled WGS sequence"/>
</dbReference>
<proteinExistence type="predicted"/>
<reference evidence="3" key="1">
    <citation type="journal article" date="2019" name="Int. J. Syst. Evol. Microbiol.">
        <title>The Global Catalogue of Microorganisms (GCM) 10K type strain sequencing project: providing services to taxonomists for standard genome sequencing and annotation.</title>
        <authorList>
            <consortium name="The Broad Institute Genomics Platform"/>
            <consortium name="The Broad Institute Genome Sequencing Center for Infectious Disease"/>
            <person name="Wu L."/>
            <person name="Ma J."/>
        </authorList>
    </citation>
    <scope>NUCLEOTIDE SEQUENCE [LARGE SCALE GENOMIC DNA]</scope>
    <source>
        <strain evidence="3">JCM 18200</strain>
    </source>
</reference>
<evidence type="ECO:0008006" key="4">
    <source>
        <dbReference type="Google" id="ProtNLM"/>
    </source>
</evidence>
<dbReference type="RefSeq" id="WP_345232016.1">
    <property type="nucleotide sequence ID" value="NZ_BAABIQ010000035.1"/>
</dbReference>
<sequence length="62" mass="7478">MFKQITDLQGNEWYLIISLWIFLAFFILVAILLFRMKKQHVNYMQQLPLNDGETEVLEEETN</sequence>
<evidence type="ECO:0000313" key="3">
    <source>
        <dbReference type="Proteomes" id="UP001501411"/>
    </source>
</evidence>
<organism evidence="2 3">
    <name type="scientific">Olivibacter ginsenosidimutans</name>
    <dbReference type="NCBI Taxonomy" id="1176537"/>
    <lineage>
        <taxon>Bacteria</taxon>
        <taxon>Pseudomonadati</taxon>
        <taxon>Bacteroidota</taxon>
        <taxon>Sphingobacteriia</taxon>
        <taxon>Sphingobacteriales</taxon>
        <taxon>Sphingobacteriaceae</taxon>
        <taxon>Olivibacter</taxon>
    </lineage>
</organism>
<evidence type="ECO:0000256" key="1">
    <source>
        <dbReference type="SAM" id="Phobius"/>
    </source>
</evidence>
<name>A0ABP9BJ41_9SPHI</name>
<protein>
    <recommendedName>
        <fullName evidence="4">Cbb3-type cytochrome c oxidase subunit 3</fullName>
    </recommendedName>
</protein>
<keyword evidence="1" id="KW-1133">Transmembrane helix</keyword>
<keyword evidence="3" id="KW-1185">Reference proteome</keyword>
<accession>A0ABP9BJ41</accession>
<comment type="caution">
    <text evidence="2">The sequence shown here is derived from an EMBL/GenBank/DDBJ whole genome shotgun (WGS) entry which is preliminary data.</text>
</comment>
<keyword evidence="1" id="KW-0472">Membrane</keyword>
<dbReference type="EMBL" id="BAABIQ010000035">
    <property type="protein sequence ID" value="GAA4794685.1"/>
    <property type="molecule type" value="Genomic_DNA"/>
</dbReference>